<evidence type="ECO:0000313" key="4">
    <source>
        <dbReference type="Proteomes" id="UP000717515"/>
    </source>
</evidence>
<feature type="compositionally biased region" description="Basic and acidic residues" evidence="1">
    <location>
        <begin position="68"/>
        <end position="91"/>
    </location>
</feature>
<evidence type="ECO:0000256" key="1">
    <source>
        <dbReference type="SAM" id="MobiDB-lite"/>
    </source>
</evidence>
<feature type="domain" description="DUF4604" evidence="2">
    <location>
        <begin position="13"/>
        <end position="241"/>
    </location>
</feature>
<name>A0A9P8CV20_MORAP</name>
<evidence type="ECO:0000259" key="2">
    <source>
        <dbReference type="Pfam" id="PF15377"/>
    </source>
</evidence>
<feature type="region of interest" description="Disordered" evidence="1">
    <location>
        <begin position="29"/>
        <end position="91"/>
    </location>
</feature>
<dbReference type="InterPro" id="IPR027911">
    <property type="entry name" value="DUF4604"/>
</dbReference>
<dbReference type="AlphaFoldDB" id="A0A9P8CV20"/>
<gene>
    <name evidence="3" type="ORF">KVV02_000547</name>
</gene>
<feature type="compositionally biased region" description="Acidic residues" evidence="1">
    <location>
        <begin position="130"/>
        <end position="146"/>
    </location>
</feature>
<comment type="caution">
    <text evidence="3">The sequence shown here is derived from an EMBL/GenBank/DDBJ whole genome shotgun (WGS) entry which is preliminary data.</text>
</comment>
<feature type="compositionally biased region" description="Basic residues" evidence="1">
    <location>
        <begin position="154"/>
        <end position="167"/>
    </location>
</feature>
<feature type="region of interest" description="Disordered" evidence="1">
    <location>
        <begin position="116"/>
        <end position="241"/>
    </location>
</feature>
<proteinExistence type="predicted"/>
<feature type="compositionally biased region" description="Polar residues" evidence="1">
    <location>
        <begin position="30"/>
        <end position="41"/>
    </location>
</feature>
<organism evidence="3 4">
    <name type="scientific">Mortierella alpina</name>
    <name type="common">Oleaginous fungus</name>
    <name type="synonym">Mortierella renispora</name>
    <dbReference type="NCBI Taxonomy" id="64518"/>
    <lineage>
        <taxon>Eukaryota</taxon>
        <taxon>Fungi</taxon>
        <taxon>Fungi incertae sedis</taxon>
        <taxon>Mucoromycota</taxon>
        <taxon>Mortierellomycotina</taxon>
        <taxon>Mortierellomycetes</taxon>
        <taxon>Mortierellales</taxon>
        <taxon>Mortierellaceae</taxon>
        <taxon>Mortierella</taxon>
    </lineage>
</organism>
<dbReference type="EMBL" id="JAIFTL010000206">
    <property type="protein sequence ID" value="KAG9321413.1"/>
    <property type="molecule type" value="Genomic_DNA"/>
</dbReference>
<sequence>MSDKKISPHQMRKGLTYVQQGPDFMRMLTGRSSTDAANNDPRNPYRKPIGVDAKFQHETQSDDDDDTAHDILNEREEERPTVVVLKDSKHLDERQVKNILKNLPPGLSDAEIQRRLADETAKLQSKGNADAEDEDNEDGEDDDQDPVDANGKILFRRPKGARTKTSKGVKSSSSSKKSFEETLLAEAESKANSLKRKPGSSDSAGSKVSGKKAEGKDSDGTPKKKKQKTARPLTLSFDDQE</sequence>
<feature type="compositionally biased region" description="Basic and acidic residues" evidence="1">
    <location>
        <begin position="211"/>
        <end position="222"/>
    </location>
</feature>
<evidence type="ECO:0000313" key="3">
    <source>
        <dbReference type="EMBL" id="KAG9321413.1"/>
    </source>
</evidence>
<reference evidence="3" key="1">
    <citation type="submission" date="2021-07" db="EMBL/GenBank/DDBJ databases">
        <title>Draft genome of Mortierella alpina, strain LL118, isolated from an aspen leaf litter sample.</title>
        <authorList>
            <person name="Yang S."/>
            <person name="Vinatzer B.A."/>
        </authorList>
    </citation>
    <scope>NUCLEOTIDE SEQUENCE</scope>
    <source>
        <strain evidence="3">LL118</strain>
    </source>
</reference>
<protein>
    <recommendedName>
        <fullName evidence="2">DUF4604 domain-containing protein</fullName>
    </recommendedName>
</protein>
<dbReference type="Pfam" id="PF15377">
    <property type="entry name" value="DUF4604"/>
    <property type="match status" value="1"/>
</dbReference>
<accession>A0A9P8CV20</accession>
<dbReference type="Proteomes" id="UP000717515">
    <property type="component" value="Unassembled WGS sequence"/>
</dbReference>